<protein>
    <submittedName>
        <fullName evidence="1">Uncharacterized protein</fullName>
    </submittedName>
</protein>
<comment type="caution">
    <text evidence="1">The sequence shown here is derived from an EMBL/GenBank/DDBJ whole genome shotgun (WGS) entry which is preliminary data.</text>
</comment>
<dbReference type="EMBL" id="RBAH01000057">
    <property type="protein sequence ID" value="RKN60745.1"/>
    <property type="molecule type" value="Genomic_DNA"/>
</dbReference>
<organism evidence="1 2">
    <name type="scientific">Paenibacillus ginsengarvi</name>
    <dbReference type="NCBI Taxonomy" id="400777"/>
    <lineage>
        <taxon>Bacteria</taxon>
        <taxon>Bacillati</taxon>
        <taxon>Bacillota</taxon>
        <taxon>Bacilli</taxon>
        <taxon>Bacillales</taxon>
        <taxon>Paenibacillaceae</taxon>
        <taxon>Paenibacillus</taxon>
    </lineage>
</organism>
<dbReference type="Proteomes" id="UP000282311">
    <property type="component" value="Unassembled WGS sequence"/>
</dbReference>
<accession>A0A3B0AIC9</accession>
<keyword evidence="2" id="KW-1185">Reference proteome</keyword>
<sequence>MSWLLTRRIFSYLHPIKHTYINLEAFLGAKGLFAHLIRSDFEVTLAELIRQSKSGSKVAINELMQAENIGEQRKGNQLAWGLHPSFMKMIMIGGDFNKAEGFN</sequence>
<reference evidence="1 2" key="1">
    <citation type="journal article" date="2007" name="Int. J. Syst. Evol. Microbiol.">
        <title>Paenibacillus ginsengarvi sp. nov., isolated from soil from ginseng cultivation.</title>
        <authorList>
            <person name="Yoon M.H."/>
            <person name="Ten L.N."/>
            <person name="Im W.T."/>
        </authorList>
    </citation>
    <scope>NUCLEOTIDE SEQUENCE [LARGE SCALE GENOMIC DNA]</scope>
    <source>
        <strain evidence="1 2">KCTC 13059</strain>
    </source>
</reference>
<dbReference type="AlphaFoldDB" id="A0A3B0AIC9"/>
<gene>
    <name evidence="1" type="ORF">D7M11_35795</name>
</gene>
<name>A0A3B0AIC9_9BACL</name>
<evidence type="ECO:0000313" key="2">
    <source>
        <dbReference type="Proteomes" id="UP000282311"/>
    </source>
</evidence>
<proteinExistence type="predicted"/>
<evidence type="ECO:0000313" key="1">
    <source>
        <dbReference type="EMBL" id="RKN60745.1"/>
    </source>
</evidence>